<dbReference type="SUPFAM" id="SSF109640">
    <property type="entry name" value="KRAB domain (Kruppel-associated box)"/>
    <property type="match status" value="1"/>
</dbReference>
<dbReference type="InterPro" id="IPR036051">
    <property type="entry name" value="KRAB_dom_sf"/>
</dbReference>
<proteinExistence type="predicted"/>
<dbReference type="InterPro" id="IPR001909">
    <property type="entry name" value="KRAB"/>
</dbReference>
<dbReference type="PROSITE" id="PS50805">
    <property type="entry name" value="KRAB"/>
    <property type="match status" value="1"/>
</dbReference>
<dbReference type="STRING" id="29139.ENSVURP00010015195"/>
<sequence length="91" mass="10747">VTRFESVTFKNVAVEFTWEWVHLNPFQKKLYGDVMLEFCRSLCSLGFAVSKSDVIYQLERKEASWMPETDIPRSKHISCCVSDYSFWRKAL</sequence>
<name>A0A4X2L0P4_VOMUR</name>
<dbReference type="InterPro" id="IPR050169">
    <property type="entry name" value="Krueppel_C2H2_ZnF"/>
</dbReference>
<dbReference type="GeneTree" id="ENSGT00950000182890"/>
<dbReference type="Pfam" id="PF01352">
    <property type="entry name" value="KRAB"/>
    <property type="match status" value="1"/>
</dbReference>
<accession>A0A4X2L0P4</accession>
<dbReference type="PANTHER" id="PTHR23232">
    <property type="entry name" value="KRAB DOMAIN C2H2 ZINC FINGER"/>
    <property type="match status" value="1"/>
</dbReference>
<dbReference type="PANTHER" id="PTHR23232:SF168">
    <property type="entry name" value="KRAB DOMAIN-CONTAINING PROTEIN"/>
    <property type="match status" value="1"/>
</dbReference>
<organism evidence="2 3">
    <name type="scientific">Vombatus ursinus</name>
    <name type="common">Common wombat</name>
    <dbReference type="NCBI Taxonomy" id="29139"/>
    <lineage>
        <taxon>Eukaryota</taxon>
        <taxon>Metazoa</taxon>
        <taxon>Chordata</taxon>
        <taxon>Craniata</taxon>
        <taxon>Vertebrata</taxon>
        <taxon>Euteleostomi</taxon>
        <taxon>Mammalia</taxon>
        <taxon>Metatheria</taxon>
        <taxon>Diprotodontia</taxon>
        <taxon>Vombatidae</taxon>
        <taxon>Vombatus</taxon>
    </lineage>
</organism>
<dbReference type="AlphaFoldDB" id="A0A4X2L0P4"/>
<reference evidence="3" key="1">
    <citation type="submission" date="2018-12" db="EMBL/GenBank/DDBJ databases">
        <authorList>
            <person name="Yazar S."/>
        </authorList>
    </citation>
    <scope>NUCLEOTIDE SEQUENCE [LARGE SCALE GENOMIC DNA]</scope>
</reference>
<reference evidence="2" key="3">
    <citation type="submission" date="2025-09" db="UniProtKB">
        <authorList>
            <consortium name="Ensembl"/>
        </authorList>
    </citation>
    <scope>IDENTIFICATION</scope>
</reference>
<dbReference type="CDD" id="cd07765">
    <property type="entry name" value="KRAB_A-box"/>
    <property type="match status" value="1"/>
</dbReference>
<feature type="domain" description="KRAB" evidence="1">
    <location>
        <begin position="7"/>
        <end position="77"/>
    </location>
</feature>
<protein>
    <recommendedName>
        <fullName evidence="1">KRAB domain-containing protein</fullName>
    </recommendedName>
</protein>
<evidence type="ECO:0000313" key="2">
    <source>
        <dbReference type="Ensembl" id="ENSVURP00010015195.1"/>
    </source>
</evidence>
<evidence type="ECO:0000313" key="3">
    <source>
        <dbReference type="Proteomes" id="UP000314987"/>
    </source>
</evidence>
<keyword evidence="3" id="KW-1185">Reference proteome</keyword>
<dbReference type="GO" id="GO:0006355">
    <property type="term" value="P:regulation of DNA-templated transcription"/>
    <property type="evidence" value="ECO:0007669"/>
    <property type="project" value="InterPro"/>
</dbReference>
<dbReference type="Gene3D" id="6.10.140.140">
    <property type="match status" value="1"/>
</dbReference>
<dbReference type="Proteomes" id="UP000314987">
    <property type="component" value="Unassembled WGS sequence"/>
</dbReference>
<reference evidence="2" key="2">
    <citation type="submission" date="2025-08" db="UniProtKB">
        <authorList>
            <consortium name="Ensembl"/>
        </authorList>
    </citation>
    <scope>IDENTIFICATION</scope>
</reference>
<dbReference type="Ensembl" id="ENSVURT00010017269.1">
    <property type="protein sequence ID" value="ENSVURP00010015195.1"/>
    <property type="gene ID" value="ENSVURG00010011635.1"/>
</dbReference>
<dbReference type="SMART" id="SM00349">
    <property type="entry name" value="KRAB"/>
    <property type="match status" value="1"/>
</dbReference>
<evidence type="ECO:0000259" key="1">
    <source>
        <dbReference type="PROSITE" id="PS50805"/>
    </source>
</evidence>